<dbReference type="InterPro" id="IPR000683">
    <property type="entry name" value="Gfo/Idh/MocA-like_OxRdtase_N"/>
</dbReference>
<dbReference type="PANTHER" id="PTHR43377">
    <property type="entry name" value="BILIVERDIN REDUCTASE A"/>
    <property type="match status" value="1"/>
</dbReference>
<gene>
    <name evidence="4" type="ORF">GCM10009655_19470</name>
</gene>
<keyword evidence="5" id="KW-1185">Reference proteome</keyword>
<dbReference type="Pfam" id="PF22725">
    <property type="entry name" value="GFO_IDH_MocA_C3"/>
    <property type="match status" value="1"/>
</dbReference>
<reference evidence="5" key="1">
    <citation type="journal article" date="2019" name="Int. J. Syst. Evol. Microbiol.">
        <title>The Global Catalogue of Microorganisms (GCM) 10K type strain sequencing project: providing services to taxonomists for standard genome sequencing and annotation.</title>
        <authorList>
            <consortium name="The Broad Institute Genomics Platform"/>
            <consortium name="The Broad Institute Genome Sequencing Center for Infectious Disease"/>
            <person name="Wu L."/>
            <person name="Ma J."/>
        </authorList>
    </citation>
    <scope>NUCLEOTIDE SEQUENCE [LARGE SCALE GENOMIC DNA]</scope>
    <source>
        <strain evidence="5">JCM 12762</strain>
    </source>
</reference>
<keyword evidence="1" id="KW-0520">NAD</keyword>
<evidence type="ECO:0000256" key="1">
    <source>
        <dbReference type="ARBA" id="ARBA00023027"/>
    </source>
</evidence>
<feature type="domain" description="Gfo/Idh/MocA-like oxidoreductase N-terminal" evidence="2">
    <location>
        <begin position="6"/>
        <end position="122"/>
    </location>
</feature>
<proteinExistence type="predicted"/>
<dbReference type="Pfam" id="PF01408">
    <property type="entry name" value="GFO_IDH_MocA"/>
    <property type="match status" value="1"/>
</dbReference>
<dbReference type="SUPFAM" id="SSF51735">
    <property type="entry name" value="NAD(P)-binding Rossmann-fold domains"/>
    <property type="match status" value="1"/>
</dbReference>
<evidence type="ECO:0000313" key="4">
    <source>
        <dbReference type="EMBL" id="GAA1220016.1"/>
    </source>
</evidence>
<dbReference type="InterPro" id="IPR055170">
    <property type="entry name" value="GFO_IDH_MocA-like_dom"/>
</dbReference>
<accession>A0ABP4GBM0</accession>
<dbReference type="Gene3D" id="3.40.50.720">
    <property type="entry name" value="NAD(P)-binding Rossmann-like Domain"/>
    <property type="match status" value="1"/>
</dbReference>
<feature type="domain" description="GFO/IDH/MocA-like oxidoreductase" evidence="3">
    <location>
        <begin position="138"/>
        <end position="262"/>
    </location>
</feature>
<organism evidence="4 5">
    <name type="scientific">Rhodoglobus aureus</name>
    <dbReference type="NCBI Taxonomy" id="191497"/>
    <lineage>
        <taxon>Bacteria</taxon>
        <taxon>Bacillati</taxon>
        <taxon>Actinomycetota</taxon>
        <taxon>Actinomycetes</taxon>
        <taxon>Micrococcales</taxon>
        <taxon>Microbacteriaceae</taxon>
        <taxon>Rhodoglobus</taxon>
    </lineage>
</organism>
<evidence type="ECO:0000259" key="3">
    <source>
        <dbReference type="Pfam" id="PF22725"/>
    </source>
</evidence>
<protein>
    <submittedName>
        <fullName evidence="4">Gfo/Idh/MocA family oxidoreductase</fullName>
    </submittedName>
</protein>
<dbReference type="Gene3D" id="3.30.360.10">
    <property type="entry name" value="Dihydrodipicolinate Reductase, domain 2"/>
    <property type="match status" value="1"/>
</dbReference>
<dbReference type="InterPro" id="IPR051450">
    <property type="entry name" value="Gfo/Idh/MocA_Oxidoreductases"/>
</dbReference>
<dbReference type="InterPro" id="IPR036291">
    <property type="entry name" value="NAD(P)-bd_dom_sf"/>
</dbReference>
<evidence type="ECO:0000259" key="2">
    <source>
        <dbReference type="Pfam" id="PF01408"/>
    </source>
</evidence>
<dbReference type="SUPFAM" id="SSF55347">
    <property type="entry name" value="Glyceraldehyde-3-phosphate dehydrogenase-like, C-terminal domain"/>
    <property type="match status" value="1"/>
</dbReference>
<comment type="caution">
    <text evidence="4">The sequence shown here is derived from an EMBL/GenBank/DDBJ whole genome shotgun (WGS) entry which is preliminary data.</text>
</comment>
<name>A0ABP4GBM0_9MICO</name>
<dbReference type="EMBL" id="BAAAKW010000032">
    <property type="protein sequence ID" value="GAA1220016.1"/>
    <property type="molecule type" value="Genomic_DNA"/>
</dbReference>
<evidence type="ECO:0000313" key="5">
    <source>
        <dbReference type="Proteomes" id="UP001500943"/>
    </source>
</evidence>
<dbReference type="RefSeq" id="WP_343925388.1">
    <property type="nucleotide sequence ID" value="NZ_BAAAKW010000032.1"/>
</dbReference>
<dbReference type="PANTHER" id="PTHR43377:SF1">
    <property type="entry name" value="BILIVERDIN REDUCTASE A"/>
    <property type="match status" value="1"/>
</dbReference>
<sequence length="345" mass="36653">MAAITRFGIVGLDHWYAAMPLAQQLAARSDTELVAISDSDVSRASELAQTTGMPRVSEDALSVIEDPSIDVIASFASVDQNPGNCIEAARNGKHIIAIKPLALTLQRASEVVLAVQDAGVVFLPSESRGRDSKVGKLLRSWVDTDRVGTILSASFTVSADLPQAWPGNDSPGWWADTSRSPGGGWVDHSIYDIDLLRWLLRDEVASVKGDVANLLHDNIPFEDFGHAVIRFEGGAIATIEDSWNSPGGWRSTSTITGTKASVNVDTLTGKISILEGNNAVGGWAHLAMPGGAQKSVQIDAMLSAIRRPQSASASVHDAWKNLAVCLAFYESSASGLVVTPERLAV</sequence>
<dbReference type="Proteomes" id="UP001500943">
    <property type="component" value="Unassembled WGS sequence"/>
</dbReference>